<keyword evidence="3 6" id="KW-0378">Hydrolase</keyword>
<dbReference type="Pfam" id="PF00753">
    <property type="entry name" value="Lactamase_B"/>
    <property type="match status" value="1"/>
</dbReference>
<evidence type="ECO:0000259" key="5">
    <source>
        <dbReference type="SMART" id="SM00849"/>
    </source>
</evidence>
<dbReference type="GO" id="GO:0046872">
    <property type="term" value="F:metal ion binding"/>
    <property type="evidence" value="ECO:0007669"/>
    <property type="project" value="UniProtKB-KW"/>
</dbReference>
<name>A0A317PCN1_9HYPH</name>
<keyword evidence="7" id="KW-1185">Reference proteome</keyword>
<accession>A0A317PCN1</accession>
<dbReference type="AlphaFoldDB" id="A0A317PCN1"/>
<dbReference type="Proteomes" id="UP000246352">
    <property type="component" value="Unassembled WGS sequence"/>
</dbReference>
<evidence type="ECO:0000313" key="6">
    <source>
        <dbReference type="EMBL" id="PWV97091.1"/>
    </source>
</evidence>
<proteinExistence type="predicted"/>
<reference evidence="6 7" key="1">
    <citation type="submission" date="2018-05" db="EMBL/GenBank/DDBJ databases">
        <title>Genomic Encyclopedia of Type Strains, Phase IV (KMG-IV): sequencing the most valuable type-strain genomes for metagenomic binning, comparative biology and taxonomic classification.</title>
        <authorList>
            <person name="Goeker M."/>
        </authorList>
    </citation>
    <scope>NUCLEOTIDE SEQUENCE [LARGE SCALE GENOMIC DNA]</scope>
    <source>
        <strain evidence="6 7">DSM 16791</strain>
    </source>
</reference>
<comment type="cofactor">
    <cofactor evidence="1">
        <name>Zn(2+)</name>
        <dbReference type="ChEBI" id="CHEBI:29105"/>
    </cofactor>
</comment>
<dbReference type="OrthoDB" id="9802248at2"/>
<dbReference type="GO" id="GO:0016787">
    <property type="term" value="F:hydrolase activity"/>
    <property type="evidence" value="ECO:0007669"/>
    <property type="project" value="UniProtKB-KW"/>
</dbReference>
<keyword evidence="4" id="KW-0862">Zinc</keyword>
<gene>
    <name evidence="6" type="ORF">DFR52_1072</name>
</gene>
<dbReference type="CDD" id="cd16275">
    <property type="entry name" value="BaeB-like_MBL-fold"/>
    <property type="match status" value="1"/>
</dbReference>
<keyword evidence="2" id="KW-0479">Metal-binding</keyword>
<evidence type="ECO:0000313" key="7">
    <source>
        <dbReference type="Proteomes" id="UP000246352"/>
    </source>
</evidence>
<evidence type="ECO:0000256" key="4">
    <source>
        <dbReference type="ARBA" id="ARBA00022833"/>
    </source>
</evidence>
<comment type="caution">
    <text evidence="6">The sequence shown here is derived from an EMBL/GenBank/DDBJ whole genome shotgun (WGS) entry which is preliminary data.</text>
</comment>
<feature type="domain" description="Metallo-beta-lactamase" evidence="5">
    <location>
        <begin position="15"/>
        <end position="178"/>
    </location>
</feature>
<evidence type="ECO:0000256" key="3">
    <source>
        <dbReference type="ARBA" id="ARBA00022801"/>
    </source>
</evidence>
<sequence>MYAISILRLGPAHFQNLVYIVYDVRTRHAVIVDPAWDEPAITAACHSLGLTLRGILVTHSHSDHVSALTGCIGERSVPVLMSRSEAERIGLAASSFLDVQNAAEYRLGSLRVKAIMTPGHTSGSICYLTDQALFTGDTLFIEGCGDCSSEEGSVHDMWESIQRLKACIDGDVLVYPGHQYESGPGARFSSLLENNIYLRMKNRDTFAAFAGRKSLRGENG</sequence>
<dbReference type="SUPFAM" id="SSF56281">
    <property type="entry name" value="Metallo-hydrolase/oxidoreductase"/>
    <property type="match status" value="1"/>
</dbReference>
<evidence type="ECO:0000256" key="1">
    <source>
        <dbReference type="ARBA" id="ARBA00001947"/>
    </source>
</evidence>
<evidence type="ECO:0000256" key="2">
    <source>
        <dbReference type="ARBA" id="ARBA00022723"/>
    </source>
</evidence>
<dbReference type="InterPro" id="IPR001279">
    <property type="entry name" value="Metallo-B-lactamas"/>
</dbReference>
<dbReference type="RefSeq" id="WP_158285017.1">
    <property type="nucleotide sequence ID" value="NZ_QGTR01000007.1"/>
</dbReference>
<dbReference type="SMART" id="SM00849">
    <property type="entry name" value="Lactamase_B"/>
    <property type="match status" value="1"/>
</dbReference>
<dbReference type="InterPro" id="IPR036866">
    <property type="entry name" value="RibonucZ/Hydroxyglut_hydro"/>
</dbReference>
<dbReference type="EMBL" id="QGTR01000007">
    <property type="protein sequence ID" value="PWV97091.1"/>
    <property type="molecule type" value="Genomic_DNA"/>
</dbReference>
<dbReference type="Gene3D" id="3.60.15.10">
    <property type="entry name" value="Ribonuclease Z/Hydroxyacylglutathione hydrolase-like"/>
    <property type="match status" value="1"/>
</dbReference>
<dbReference type="InterPro" id="IPR051453">
    <property type="entry name" value="MBL_Glyoxalase_II"/>
</dbReference>
<organism evidence="6 7">
    <name type="scientific">Hoeflea marina</name>
    <dbReference type="NCBI Taxonomy" id="274592"/>
    <lineage>
        <taxon>Bacteria</taxon>
        <taxon>Pseudomonadati</taxon>
        <taxon>Pseudomonadota</taxon>
        <taxon>Alphaproteobacteria</taxon>
        <taxon>Hyphomicrobiales</taxon>
        <taxon>Rhizobiaceae</taxon>
        <taxon>Hoeflea</taxon>
    </lineage>
</organism>
<dbReference type="PANTHER" id="PTHR46233:SF3">
    <property type="entry name" value="HYDROXYACYLGLUTATHIONE HYDROLASE GLOC"/>
    <property type="match status" value="1"/>
</dbReference>
<protein>
    <submittedName>
        <fullName evidence="6">Hydroxyacylglutathione hydrolase</fullName>
    </submittedName>
</protein>
<dbReference type="PANTHER" id="PTHR46233">
    <property type="entry name" value="HYDROXYACYLGLUTATHIONE HYDROLASE GLOC"/>
    <property type="match status" value="1"/>
</dbReference>